<dbReference type="PANTHER" id="PTHR43439:SF2">
    <property type="entry name" value="ENZYME, PUTATIVE (JCVI)-RELATED"/>
    <property type="match status" value="1"/>
</dbReference>
<dbReference type="InterPro" id="IPR013120">
    <property type="entry name" value="FAR_NAD-bd"/>
</dbReference>
<dbReference type="SUPFAM" id="SSF51735">
    <property type="entry name" value="NAD(P)-binding Rossmann-fold domains"/>
    <property type="match status" value="1"/>
</dbReference>
<dbReference type="Pfam" id="PF23562">
    <property type="entry name" value="AMP-binding_C_3"/>
    <property type="match status" value="1"/>
</dbReference>
<organism evidence="5 6">
    <name type="scientific">Aplosporella prunicola CBS 121167</name>
    <dbReference type="NCBI Taxonomy" id="1176127"/>
    <lineage>
        <taxon>Eukaryota</taxon>
        <taxon>Fungi</taxon>
        <taxon>Dikarya</taxon>
        <taxon>Ascomycota</taxon>
        <taxon>Pezizomycotina</taxon>
        <taxon>Dothideomycetes</taxon>
        <taxon>Dothideomycetes incertae sedis</taxon>
        <taxon>Botryosphaeriales</taxon>
        <taxon>Aplosporellaceae</taxon>
        <taxon>Aplosporella</taxon>
    </lineage>
</organism>
<accession>A0A6A6BQL6</accession>
<dbReference type="Gene3D" id="3.40.50.720">
    <property type="entry name" value="NAD(P)-binding Rossmann-like Domain"/>
    <property type="match status" value="1"/>
</dbReference>
<dbReference type="RefSeq" id="XP_033402118.1">
    <property type="nucleotide sequence ID" value="XM_033538677.1"/>
</dbReference>
<dbReference type="SUPFAM" id="SSF56801">
    <property type="entry name" value="Acetyl-CoA synthetase-like"/>
    <property type="match status" value="1"/>
</dbReference>
<dbReference type="Pfam" id="PF07993">
    <property type="entry name" value="NAD_binding_4"/>
    <property type="match status" value="1"/>
</dbReference>
<dbReference type="InterPro" id="IPR042099">
    <property type="entry name" value="ANL_N_sf"/>
</dbReference>
<evidence type="ECO:0000259" key="4">
    <source>
        <dbReference type="Pfam" id="PF07993"/>
    </source>
</evidence>
<evidence type="ECO:0000256" key="1">
    <source>
        <dbReference type="ARBA" id="ARBA00022450"/>
    </source>
</evidence>
<dbReference type="InterPro" id="IPR020845">
    <property type="entry name" value="AMP-binding_CS"/>
</dbReference>
<dbReference type="InterPro" id="IPR036291">
    <property type="entry name" value="NAD(P)-bd_dom_sf"/>
</dbReference>
<evidence type="ECO:0008006" key="7">
    <source>
        <dbReference type="Google" id="ProtNLM"/>
    </source>
</evidence>
<proteinExistence type="predicted"/>
<dbReference type="InterPro" id="IPR000873">
    <property type="entry name" value="AMP-dep_synth/lig_dom"/>
</dbReference>
<name>A0A6A6BQL6_9PEZI</name>
<dbReference type="InterPro" id="IPR036736">
    <property type="entry name" value="ACP-like_sf"/>
</dbReference>
<reference evidence="5" key="1">
    <citation type="journal article" date="2020" name="Stud. Mycol.">
        <title>101 Dothideomycetes genomes: a test case for predicting lifestyles and emergence of pathogens.</title>
        <authorList>
            <person name="Haridas S."/>
            <person name="Albert R."/>
            <person name="Binder M."/>
            <person name="Bloem J."/>
            <person name="Labutti K."/>
            <person name="Salamov A."/>
            <person name="Andreopoulos B."/>
            <person name="Baker S."/>
            <person name="Barry K."/>
            <person name="Bills G."/>
            <person name="Bluhm B."/>
            <person name="Cannon C."/>
            <person name="Castanera R."/>
            <person name="Culley D."/>
            <person name="Daum C."/>
            <person name="Ezra D."/>
            <person name="Gonzalez J."/>
            <person name="Henrissat B."/>
            <person name="Kuo A."/>
            <person name="Liang C."/>
            <person name="Lipzen A."/>
            <person name="Lutzoni F."/>
            <person name="Magnuson J."/>
            <person name="Mondo S."/>
            <person name="Nolan M."/>
            <person name="Ohm R."/>
            <person name="Pangilinan J."/>
            <person name="Park H.-J."/>
            <person name="Ramirez L."/>
            <person name="Alfaro M."/>
            <person name="Sun H."/>
            <person name="Tritt A."/>
            <person name="Yoshinaga Y."/>
            <person name="Zwiers L.-H."/>
            <person name="Turgeon B."/>
            <person name="Goodwin S."/>
            <person name="Spatafora J."/>
            <person name="Crous P."/>
            <person name="Grigoriev I."/>
        </authorList>
    </citation>
    <scope>NUCLEOTIDE SEQUENCE</scope>
    <source>
        <strain evidence="5">CBS 121167</strain>
    </source>
</reference>
<protein>
    <recommendedName>
        <fullName evidence="7">Carrier domain-containing protein</fullName>
    </recommendedName>
</protein>
<evidence type="ECO:0000256" key="2">
    <source>
        <dbReference type="ARBA" id="ARBA00022553"/>
    </source>
</evidence>
<evidence type="ECO:0000259" key="3">
    <source>
        <dbReference type="Pfam" id="PF00501"/>
    </source>
</evidence>
<dbReference type="GeneID" id="54296173"/>
<dbReference type="Gene3D" id="1.10.1200.10">
    <property type="entry name" value="ACP-like"/>
    <property type="match status" value="1"/>
</dbReference>
<evidence type="ECO:0000313" key="5">
    <source>
        <dbReference type="EMBL" id="KAF2146409.1"/>
    </source>
</evidence>
<dbReference type="PROSITE" id="PS00455">
    <property type="entry name" value="AMP_BINDING"/>
    <property type="match status" value="1"/>
</dbReference>
<keyword evidence="2" id="KW-0597">Phosphoprotein</keyword>
<dbReference type="Proteomes" id="UP000799438">
    <property type="component" value="Unassembled WGS sequence"/>
</dbReference>
<gene>
    <name evidence="5" type="ORF">K452DRAFT_264205</name>
</gene>
<dbReference type="PANTHER" id="PTHR43439">
    <property type="entry name" value="PHENYLACETATE-COENZYME A LIGASE"/>
    <property type="match status" value="1"/>
</dbReference>
<evidence type="ECO:0000313" key="6">
    <source>
        <dbReference type="Proteomes" id="UP000799438"/>
    </source>
</evidence>
<dbReference type="AlphaFoldDB" id="A0A6A6BQL6"/>
<keyword evidence="6" id="KW-1185">Reference proteome</keyword>
<dbReference type="Pfam" id="PF00501">
    <property type="entry name" value="AMP-binding"/>
    <property type="match status" value="1"/>
</dbReference>
<dbReference type="EMBL" id="ML995476">
    <property type="protein sequence ID" value="KAF2146409.1"/>
    <property type="molecule type" value="Genomic_DNA"/>
</dbReference>
<keyword evidence="1" id="KW-0596">Phosphopantetheine</keyword>
<dbReference type="Gene3D" id="3.40.50.12780">
    <property type="entry name" value="N-terminal domain of ligase-like"/>
    <property type="match status" value="1"/>
</dbReference>
<feature type="domain" description="Thioester reductase (TE)" evidence="4">
    <location>
        <begin position="680"/>
        <end position="920"/>
    </location>
</feature>
<sequence>MPVSKEYGRRLIPTIVDELAQEEPDRAVYSIPHSQDVSEGFRDISASVFANAINRTAWWLESEFGRGSNFETVGYIGPHDLRYVILIIACVKAGYKALLPSPRNSIEATLAVLNATNCNIWVTPKTRPDFLPQILSQWPMNVLEIPESDTLLQPDAVAAYPYNKTFEEAANDPFCVLHTSGSTGLPKPIVWKNSLLGTLDATRLLPESYGRRPWTVMFEKGDRYYCAFPLYHGAGLLMNILVKTFYDTCNVMGPVGVPPTINLVESLLDHGKIDIWSIIPSIVDDIGEAPHITAKFASAKFIVASGGPVTFASADKATKAVRICNITGTSEGLFQGSLLVEPEDWIYFSFHPYAGFEFREIAEGVYEHWAVRNEDRVGLHQGIFHTFPDVKEMTLKDLYSPHPTKPNLWIYRGRTDDLLVMTSGEKIRPLPMEAIINSHPAVSAALVIGTGQTMLSLLIELVGDEPSTAAEREALLDSILERVHIANSLGPSNARIFREYIWFAKPDKPFVRTDKNTVKRRDTVLLYEREIEQFYESMEEDGNYAAIDITSPETIARGIRNMLVDSLPSMKEVGSDEDLSNAGLDSALAFRLSKSLRSALADHEEKKSGLTPKFVYAHPTMNALARASYDFIHKAGSSSDNSPELQQKSMEQLLAKYTAGLPSPRKHVPNTADGYTLITTGSTGSLGSYLLESLLHQDKTVKKIYCLNRSEDGKAKQTEISGPRGLTTAWSSKSVEFLQADLSKPELGLEKNKYDELLRQATHIIHNQWPVNYNWDIASFEPHIRGVRNLIDFAYESNHGASLFFVSTIATVSHLRPHGAVPEAPNHILTSTVGGYGSGKQVSELILEEAVKTSGVNASICRVGQIAGPVLRGPEKGMWGKQEWLPTIIASSKYLGVLPSTLGPLSRVDWIPVDILADVIVELSGAADDGRTVAIVSRNAAAIEPAVYHAVNPNAIDWASLVPSVAKHLGESITIVEWDQWMDALRKSTLGATATVSLKQNPALKLLDFFESWGTADEAEEWPVLETAETAKKSTKMAELQPVSEEWMELWLRQWKL</sequence>
<dbReference type="OrthoDB" id="429813at2759"/>
<feature type="domain" description="AMP-dependent synthetase/ligase" evidence="3">
    <location>
        <begin position="20"/>
        <end position="334"/>
    </location>
</feature>
<dbReference type="InterPro" id="IPR051414">
    <property type="entry name" value="Adenylate-forming_Reductase"/>
</dbReference>